<feature type="compositionally biased region" description="Polar residues" evidence="1">
    <location>
        <begin position="50"/>
        <end position="70"/>
    </location>
</feature>
<dbReference type="EMBL" id="REGN01000677">
    <property type="protein sequence ID" value="RNA40093.1"/>
    <property type="molecule type" value="Genomic_DNA"/>
</dbReference>
<proteinExistence type="predicted"/>
<feature type="region of interest" description="Disordered" evidence="1">
    <location>
        <begin position="1"/>
        <end position="70"/>
    </location>
</feature>
<name>A0A3M7SWD3_BRAPC</name>
<organism evidence="2 3">
    <name type="scientific">Brachionus plicatilis</name>
    <name type="common">Marine rotifer</name>
    <name type="synonym">Brachionus muelleri</name>
    <dbReference type="NCBI Taxonomy" id="10195"/>
    <lineage>
        <taxon>Eukaryota</taxon>
        <taxon>Metazoa</taxon>
        <taxon>Spiralia</taxon>
        <taxon>Gnathifera</taxon>
        <taxon>Rotifera</taxon>
        <taxon>Eurotatoria</taxon>
        <taxon>Monogononta</taxon>
        <taxon>Pseudotrocha</taxon>
        <taxon>Ploima</taxon>
        <taxon>Brachionidae</taxon>
        <taxon>Brachionus</taxon>
    </lineage>
</organism>
<sequence length="70" mass="7712">MSRFSPSVSTNSRNLLGSSQARSKTPSRQNPIKSTNVPLKAVRDLKSQPKPFSQSIEPKNSKNISNLTIE</sequence>
<comment type="caution">
    <text evidence="2">The sequence shown here is derived from an EMBL/GenBank/DDBJ whole genome shotgun (WGS) entry which is preliminary data.</text>
</comment>
<keyword evidence="3" id="KW-1185">Reference proteome</keyword>
<feature type="compositionally biased region" description="Polar residues" evidence="1">
    <location>
        <begin position="1"/>
        <end position="37"/>
    </location>
</feature>
<evidence type="ECO:0000313" key="3">
    <source>
        <dbReference type="Proteomes" id="UP000276133"/>
    </source>
</evidence>
<protein>
    <submittedName>
        <fullName evidence="2">Uncharacterized protein</fullName>
    </submittedName>
</protein>
<dbReference type="AlphaFoldDB" id="A0A3M7SWD3"/>
<evidence type="ECO:0000313" key="2">
    <source>
        <dbReference type="EMBL" id="RNA40093.1"/>
    </source>
</evidence>
<evidence type="ECO:0000256" key="1">
    <source>
        <dbReference type="SAM" id="MobiDB-lite"/>
    </source>
</evidence>
<reference evidence="2 3" key="1">
    <citation type="journal article" date="2018" name="Sci. Rep.">
        <title>Genomic signatures of local adaptation to the degree of environmental predictability in rotifers.</title>
        <authorList>
            <person name="Franch-Gras L."/>
            <person name="Hahn C."/>
            <person name="Garcia-Roger E.M."/>
            <person name="Carmona M.J."/>
            <person name="Serra M."/>
            <person name="Gomez A."/>
        </authorList>
    </citation>
    <scope>NUCLEOTIDE SEQUENCE [LARGE SCALE GENOMIC DNA]</scope>
    <source>
        <strain evidence="2">HYR1</strain>
    </source>
</reference>
<dbReference type="Proteomes" id="UP000276133">
    <property type="component" value="Unassembled WGS sequence"/>
</dbReference>
<accession>A0A3M7SWD3</accession>
<gene>
    <name evidence="2" type="ORF">BpHYR1_005984</name>
</gene>